<feature type="domain" description="Ferrous iron transporter FeoA-like" evidence="2">
    <location>
        <begin position="5"/>
        <end position="77"/>
    </location>
</feature>
<name>F2JJC7_CELLD</name>
<dbReference type="PANTHER" id="PTHR42954">
    <property type="entry name" value="FE(2+) TRANSPORT PROTEIN A"/>
    <property type="match status" value="1"/>
</dbReference>
<dbReference type="Proteomes" id="UP000008467">
    <property type="component" value="Chromosome"/>
</dbReference>
<dbReference type="SUPFAM" id="SSF50037">
    <property type="entry name" value="C-terminal domain of transcriptional repressors"/>
    <property type="match status" value="1"/>
</dbReference>
<dbReference type="STRING" id="642492.Clole_2720"/>
<dbReference type="RefSeq" id="WP_013657713.1">
    <property type="nucleotide sequence ID" value="NC_015275.1"/>
</dbReference>
<gene>
    <name evidence="3" type="ordered locus">Clole_2720</name>
</gene>
<dbReference type="InterPro" id="IPR008988">
    <property type="entry name" value="Transcriptional_repressor_C"/>
</dbReference>
<sequence>MNVLLSLTQLKEGQTGKVKTLYTTGSMRRRLQDLGIVEGTTIECLQKSPSGDPVAYKIRGTIIALRSEDANKIIITH</sequence>
<evidence type="ECO:0000313" key="3">
    <source>
        <dbReference type="EMBL" id="ADZ84420.1"/>
    </source>
</evidence>
<evidence type="ECO:0000259" key="2">
    <source>
        <dbReference type="SMART" id="SM00899"/>
    </source>
</evidence>
<proteinExistence type="predicted"/>
<dbReference type="InterPro" id="IPR052713">
    <property type="entry name" value="FeoA"/>
</dbReference>
<dbReference type="eggNOG" id="COG1918">
    <property type="taxonomic scope" value="Bacteria"/>
</dbReference>
<organism evidence="3 4">
    <name type="scientific">Cellulosilyticum lentocellum (strain ATCC 49066 / DSM 5427 / NCIMB 11756 / RHM5)</name>
    <name type="common">Clostridium lentocellum</name>
    <dbReference type="NCBI Taxonomy" id="642492"/>
    <lineage>
        <taxon>Bacteria</taxon>
        <taxon>Bacillati</taxon>
        <taxon>Bacillota</taxon>
        <taxon>Clostridia</taxon>
        <taxon>Lachnospirales</taxon>
        <taxon>Cellulosilyticaceae</taxon>
        <taxon>Cellulosilyticum</taxon>
    </lineage>
</organism>
<protein>
    <submittedName>
        <fullName evidence="3">FeoA family protein</fullName>
    </submittedName>
</protein>
<dbReference type="AlphaFoldDB" id="F2JJC7"/>
<dbReference type="KEGG" id="cle:Clole_2720"/>
<dbReference type="Gene3D" id="2.30.30.90">
    <property type="match status" value="1"/>
</dbReference>
<keyword evidence="1" id="KW-0408">Iron</keyword>
<evidence type="ECO:0000256" key="1">
    <source>
        <dbReference type="ARBA" id="ARBA00023004"/>
    </source>
</evidence>
<dbReference type="GO" id="GO:0046914">
    <property type="term" value="F:transition metal ion binding"/>
    <property type="evidence" value="ECO:0007669"/>
    <property type="project" value="InterPro"/>
</dbReference>
<reference evidence="3 4" key="1">
    <citation type="journal article" date="2011" name="J. Bacteriol.">
        <title>Complete genome sequence of the cellulose-degrading bacterium Cellulosilyticum lentocellum.</title>
        <authorList>
            <consortium name="US DOE Joint Genome Institute"/>
            <person name="Miller D.A."/>
            <person name="Suen G."/>
            <person name="Bruce D."/>
            <person name="Copeland A."/>
            <person name="Cheng J.F."/>
            <person name="Detter C."/>
            <person name="Goodwin L.A."/>
            <person name="Han C.S."/>
            <person name="Hauser L.J."/>
            <person name="Land M.L."/>
            <person name="Lapidus A."/>
            <person name="Lucas S."/>
            <person name="Meincke L."/>
            <person name="Pitluck S."/>
            <person name="Tapia R."/>
            <person name="Teshima H."/>
            <person name="Woyke T."/>
            <person name="Fox B.G."/>
            <person name="Angert E.R."/>
            <person name="Currie C.R."/>
        </authorList>
    </citation>
    <scope>NUCLEOTIDE SEQUENCE [LARGE SCALE GENOMIC DNA]</scope>
    <source>
        <strain evidence="4">ATCC 49066 / DSM 5427 / NCIMB 11756 / RHM5</strain>
    </source>
</reference>
<dbReference type="PANTHER" id="PTHR42954:SF2">
    <property type="entry name" value="FE(2+) TRANSPORT PROTEIN A"/>
    <property type="match status" value="1"/>
</dbReference>
<evidence type="ECO:0000313" key="4">
    <source>
        <dbReference type="Proteomes" id="UP000008467"/>
    </source>
</evidence>
<dbReference type="HOGENOM" id="CLU_150646_12_1_9"/>
<dbReference type="EMBL" id="CP002582">
    <property type="protein sequence ID" value="ADZ84420.1"/>
    <property type="molecule type" value="Genomic_DNA"/>
</dbReference>
<dbReference type="SMART" id="SM00899">
    <property type="entry name" value="FeoA"/>
    <property type="match status" value="1"/>
</dbReference>
<dbReference type="InterPro" id="IPR038157">
    <property type="entry name" value="FeoA_core_dom"/>
</dbReference>
<accession>F2JJC7</accession>
<keyword evidence="4" id="KW-1185">Reference proteome</keyword>
<dbReference type="Pfam" id="PF04023">
    <property type="entry name" value="FeoA"/>
    <property type="match status" value="1"/>
</dbReference>
<dbReference type="InterPro" id="IPR007167">
    <property type="entry name" value="Fe-transptr_FeoA-like"/>
</dbReference>